<comment type="caution">
    <text evidence="1">The sequence shown here is derived from an EMBL/GenBank/DDBJ whole genome shotgun (WGS) entry which is preliminary data.</text>
</comment>
<protein>
    <submittedName>
        <fullName evidence="1">Uncharacterized protein</fullName>
    </submittedName>
</protein>
<name>A0A853EXW7_9MICO</name>
<organism evidence="1 2">
    <name type="scientific">Sanguibacter inulinus</name>
    <dbReference type="NCBI Taxonomy" id="60922"/>
    <lineage>
        <taxon>Bacteria</taxon>
        <taxon>Bacillati</taxon>
        <taxon>Actinomycetota</taxon>
        <taxon>Actinomycetes</taxon>
        <taxon>Micrococcales</taxon>
        <taxon>Sanguibacteraceae</taxon>
        <taxon>Sanguibacter</taxon>
    </lineage>
</organism>
<gene>
    <name evidence="1" type="ORF">HZZ10_13155</name>
</gene>
<proteinExistence type="predicted"/>
<dbReference type="SUPFAM" id="SSF158997">
    <property type="entry name" value="Trm112p-like"/>
    <property type="match status" value="1"/>
</dbReference>
<dbReference type="RefSeq" id="WP_056136823.1">
    <property type="nucleotide sequence ID" value="NZ_JACBYE010000034.1"/>
</dbReference>
<sequence>MSTQQPGAQAAGTGSPFPIDPWVREILRCPVSGATLVDGVGPDGSPELHSTAEHEPLAYPVREGIPVLLVDDARRL</sequence>
<evidence type="ECO:0000313" key="2">
    <source>
        <dbReference type="Proteomes" id="UP000561011"/>
    </source>
</evidence>
<dbReference type="Gene3D" id="2.20.25.10">
    <property type="match status" value="1"/>
</dbReference>
<dbReference type="EMBL" id="JACBYE010000034">
    <property type="protein sequence ID" value="NYS94462.1"/>
    <property type="molecule type" value="Genomic_DNA"/>
</dbReference>
<keyword evidence="2" id="KW-1185">Reference proteome</keyword>
<dbReference type="AlphaFoldDB" id="A0A853EXW7"/>
<dbReference type="Proteomes" id="UP000561011">
    <property type="component" value="Unassembled WGS sequence"/>
</dbReference>
<evidence type="ECO:0000313" key="1">
    <source>
        <dbReference type="EMBL" id="NYS94462.1"/>
    </source>
</evidence>
<accession>A0A853EXW7</accession>
<reference evidence="1 2" key="1">
    <citation type="submission" date="2020-07" db="EMBL/GenBank/DDBJ databases">
        <title>MOT database genomes.</title>
        <authorList>
            <person name="Joseph S."/>
            <person name="Aduse-Opoku J."/>
            <person name="Hashim A."/>
            <person name="Wade W."/>
            <person name="Curtis M."/>
        </authorList>
    </citation>
    <scope>NUCLEOTIDE SEQUENCE [LARGE SCALE GENOMIC DNA]</scope>
    <source>
        <strain evidence="1 2">DSM 100099</strain>
    </source>
</reference>